<dbReference type="Gene3D" id="4.10.320.10">
    <property type="entry name" value="E3-binding domain"/>
    <property type="match status" value="1"/>
</dbReference>
<dbReference type="GO" id="GO:0006099">
    <property type="term" value="P:tricarboxylic acid cycle"/>
    <property type="evidence" value="ECO:0007669"/>
    <property type="project" value="UniProtKB-UniRule"/>
</dbReference>
<dbReference type="Pfam" id="PF00364">
    <property type="entry name" value="Biotin_lipoyl"/>
    <property type="match status" value="1"/>
</dbReference>
<comment type="catalytic activity">
    <reaction evidence="10 11">
        <text>N(6)-[(R)-dihydrolipoyl]-L-lysyl-[protein] + succinyl-CoA = N(6)-[(R)-S(8)-succinyldihydrolipoyl]-L-lysyl-[protein] + CoA</text>
        <dbReference type="Rhea" id="RHEA:15213"/>
        <dbReference type="Rhea" id="RHEA-COMP:10475"/>
        <dbReference type="Rhea" id="RHEA-COMP:20092"/>
        <dbReference type="ChEBI" id="CHEBI:57287"/>
        <dbReference type="ChEBI" id="CHEBI:57292"/>
        <dbReference type="ChEBI" id="CHEBI:83100"/>
        <dbReference type="ChEBI" id="CHEBI:83120"/>
        <dbReference type="EC" id="2.3.1.61"/>
    </reaction>
</comment>
<evidence type="ECO:0000259" key="14">
    <source>
        <dbReference type="PROSITE" id="PS51826"/>
    </source>
</evidence>
<evidence type="ECO:0000256" key="4">
    <source>
        <dbReference type="ARBA" id="ARBA00012945"/>
    </source>
</evidence>
<dbReference type="OrthoDB" id="9805770at2"/>
<dbReference type="RefSeq" id="WP_146982785.1">
    <property type="nucleotide sequence ID" value="NZ_VOSM01000011.1"/>
</dbReference>
<dbReference type="GO" id="GO:0033512">
    <property type="term" value="P:L-lysine catabolic process to acetyl-CoA via saccharopine"/>
    <property type="evidence" value="ECO:0007669"/>
    <property type="project" value="UniProtKB-UniRule"/>
</dbReference>
<dbReference type="FunFam" id="3.30.559.10:FF:000007">
    <property type="entry name" value="Dihydrolipoamide acetyltransferase component of pyruvate dehydrogenase complex"/>
    <property type="match status" value="1"/>
</dbReference>
<feature type="compositionally biased region" description="Basic and acidic residues" evidence="12">
    <location>
        <begin position="79"/>
        <end position="93"/>
    </location>
</feature>
<feature type="region of interest" description="Disordered" evidence="12">
    <location>
        <begin position="153"/>
        <end position="176"/>
    </location>
</feature>
<comment type="caution">
    <text evidence="15">The sequence shown here is derived from an EMBL/GenBank/DDBJ whole genome shotgun (WGS) entry which is preliminary data.</text>
</comment>
<keyword evidence="16" id="KW-1185">Reference proteome</keyword>
<organism evidence="15 16">
    <name type="scientific">Lujinxingia vulgaris</name>
    <dbReference type="NCBI Taxonomy" id="2600176"/>
    <lineage>
        <taxon>Bacteria</taxon>
        <taxon>Deltaproteobacteria</taxon>
        <taxon>Bradymonadales</taxon>
        <taxon>Lujinxingiaceae</taxon>
        <taxon>Lujinxingia</taxon>
    </lineage>
</organism>
<comment type="pathway">
    <text evidence="2 11">Amino-acid degradation; L-lysine degradation via saccharopine pathway; glutaryl-CoA from L-lysine: step 6/6.</text>
</comment>
<comment type="similarity">
    <text evidence="3 11">Belongs to the 2-oxoacid dehydrogenase family.</text>
</comment>
<dbReference type="SUPFAM" id="SSF52777">
    <property type="entry name" value="CoA-dependent acyltransferases"/>
    <property type="match status" value="1"/>
</dbReference>
<dbReference type="Pfam" id="PF00198">
    <property type="entry name" value="2-oxoacid_dh"/>
    <property type="match status" value="1"/>
</dbReference>
<dbReference type="NCBIfam" id="NF004309">
    <property type="entry name" value="PRK05704.1"/>
    <property type="match status" value="1"/>
</dbReference>
<dbReference type="InterPro" id="IPR011053">
    <property type="entry name" value="Single_hybrid_motif"/>
</dbReference>
<evidence type="ECO:0000256" key="2">
    <source>
        <dbReference type="ARBA" id="ARBA00005145"/>
    </source>
</evidence>
<feature type="domain" description="Lipoyl-binding" evidence="13">
    <location>
        <begin position="2"/>
        <end position="77"/>
    </location>
</feature>
<dbReference type="PANTHER" id="PTHR43416:SF5">
    <property type="entry name" value="DIHYDROLIPOYLLYSINE-RESIDUE SUCCINYLTRANSFERASE COMPONENT OF 2-OXOGLUTARATE DEHYDROGENASE COMPLEX, MITOCHONDRIAL"/>
    <property type="match status" value="1"/>
</dbReference>
<keyword evidence="8 11" id="KW-0450">Lipoyl</keyword>
<dbReference type="InterPro" id="IPR003016">
    <property type="entry name" value="2-oxoA_DH_lipoyl-BS"/>
</dbReference>
<dbReference type="CDD" id="cd06849">
    <property type="entry name" value="lipoyl_domain"/>
    <property type="match status" value="1"/>
</dbReference>
<reference evidence="15 16" key="1">
    <citation type="submission" date="2019-08" db="EMBL/GenBank/DDBJ databases">
        <title>Bradymonadales sp. TMQ4.</title>
        <authorList>
            <person name="Liang Q."/>
        </authorList>
    </citation>
    <scope>NUCLEOTIDE SEQUENCE [LARGE SCALE GENOMIC DNA]</scope>
    <source>
        <strain evidence="15 16">TMQ4</strain>
    </source>
</reference>
<dbReference type="PROSITE" id="PS51826">
    <property type="entry name" value="PSBD"/>
    <property type="match status" value="1"/>
</dbReference>
<dbReference type="InterPro" id="IPR004167">
    <property type="entry name" value="PSBD"/>
</dbReference>
<dbReference type="Gene3D" id="2.40.50.100">
    <property type="match status" value="1"/>
</dbReference>
<dbReference type="EMBL" id="VOSM01000011">
    <property type="protein sequence ID" value="TXD34981.1"/>
    <property type="molecule type" value="Genomic_DNA"/>
</dbReference>
<dbReference type="InterPro" id="IPR001078">
    <property type="entry name" value="2-oxoacid_DH_actylTfrase"/>
</dbReference>
<dbReference type="InterPro" id="IPR006255">
    <property type="entry name" value="SucB"/>
</dbReference>
<evidence type="ECO:0000256" key="9">
    <source>
        <dbReference type="ARBA" id="ARBA00023315"/>
    </source>
</evidence>
<comment type="function">
    <text evidence="1 11">E2 component of the 2-oxoglutarate dehydrogenase (OGDH) complex which catalyzes the second step in the conversion of 2-oxoglutarate to succinyl-CoA and CO(2).</text>
</comment>
<dbReference type="GO" id="GO:0004149">
    <property type="term" value="F:dihydrolipoyllysine-residue succinyltransferase activity"/>
    <property type="evidence" value="ECO:0007669"/>
    <property type="project" value="UniProtKB-UniRule"/>
</dbReference>
<proteinExistence type="inferred from homology"/>
<dbReference type="InterPro" id="IPR050537">
    <property type="entry name" value="2-oxoacid_dehydrogenase"/>
</dbReference>
<feature type="region of interest" description="Disordered" evidence="12">
    <location>
        <begin position="70"/>
        <end position="115"/>
    </location>
</feature>
<protein>
    <recommendedName>
        <fullName evidence="5 11">Dihydrolipoyllysine-residue succinyltransferase component of 2-oxoglutarate dehydrogenase complex</fullName>
        <ecNumber evidence="4 11">2.3.1.61</ecNumber>
    </recommendedName>
    <alternativeName>
        <fullName evidence="11">2-oxoglutarate dehydrogenase complex component E2</fullName>
    </alternativeName>
</protein>
<dbReference type="Gene3D" id="3.30.559.10">
    <property type="entry name" value="Chloramphenicol acetyltransferase-like domain"/>
    <property type="match status" value="1"/>
</dbReference>
<comment type="cofactor">
    <cofactor evidence="11">
        <name>(R)-lipoate</name>
        <dbReference type="ChEBI" id="CHEBI:83088"/>
    </cofactor>
    <text evidence="11">Binds 1 lipoyl cofactor covalently.</text>
</comment>
<dbReference type="InterPro" id="IPR023213">
    <property type="entry name" value="CAT-like_dom_sf"/>
</dbReference>
<evidence type="ECO:0000256" key="12">
    <source>
        <dbReference type="SAM" id="MobiDB-lite"/>
    </source>
</evidence>
<dbReference type="SUPFAM" id="SSF47005">
    <property type="entry name" value="Peripheral subunit-binding domain of 2-oxo acid dehydrogenase complex"/>
    <property type="match status" value="1"/>
</dbReference>
<dbReference type="UniPathway" id="UPA00868">
    <property type="reaction ID" value="UER00840"/>
</dbReference>
<evidence type="ECO:0000256" key="10">
    <source>
        <dbReference type="ARBA" id="ARBA00052761"/>
    </source>
</evidence>
<dbReference type="Proteomes" id="UP000321412">
    <property type="component" value="Unassembled WGS sequence"/>
</dbReference>
<feature type="compositionally biased region" description="Low complexity" evidence="12">
    <location>
        <begin position="94"/>
        <end position="105"/>
    </location>
</feature>
<dbReference type="GO" id="GO:0005829">
    <property type="term" value="C:cytosol"/>
    <property type="evidence" value="ECO:0007669"/>
    <property type="project" value="TreeGrafter"/>
</dbReference>
<evidence type="ECO:0000256" key="7">
    <source>
        <dbReference type="ARBA" id="ARBA00022679"/>
    </source>
</evidence>
<dbReference type="InterPro" id="IPR000089">
    <property type="entry name" value="Biotin_lipoyl"/>
</dbReference>
<keyword evidence="6 11" id="KW-0816">Tricarboxylic acid cycle</keyword>
<evidence type="ECO:0000313" key="15">
    <source>
        <dbReference type="EMBL" id="TXD34981.1"/>
    </source>
</evidence>
<evidence type="ECO:0000256" key="6">
    <source>
        <dbReference type="ARBA" id="ARBA00022532"/>
    </source>
</evidence>
<accession>A0A5C6X799</accession>
<sequence>MSVPVEVPTLGESVTEAIIAEWLKKEGDFVEEDEIIAELETDKITVEVPAPVAGTIKKLRFAIDDSVNPGDVIADIEPGESKGGDAGDTKAEASADVAPKAAAASDEGDGADHDKVGPAVQRLVEENNLKLADIKGTGPGGRVTKGDVLEHIKDGGKSSKKAEAEKAVEASRPAVDQGALEERVTMSKLRQTVARRLVEAQHNAAMLTTFNEVDMTEIMALRKQYQDRFVKKYGIKLGFMSFFIKASIEALKAFPSVNAEIDGNDVVYKNYYNIGVAVGGGRGLVVPVLKNADQYSFAQTEQELGKLVDKAVNNKLTLPELQGGTFTISNGGIYGSMLSTPILNPPQSGILGMHNIVERPVAIDGKVEIRPIMYLALSYDHRIIDGREAVSFLVRIKECLENPERILLEV</sequence>
<evidence type="ECO:0000256" key="5">
    <source>
        <dbReference type="ARBA" id="ARBA00019511"/>
    </source>
</evidence>
<dbReference type="PROSITE" id="PS00189">
    <property type="entry name" value="LIPOYL"/>
    <property type="match status" value="1"/>
</dbReference>
<evidence type="ECO:0000256" key="8">
    <source>
        <dbReference type="ARBA" id="ARBA00022823"/>
    </source>
</evidence>
<dbReference type="AlphaFoldDB" id="A0A5C6X799"/>
<feature type="domain" description="Peripheral subunit-binding (PSBD)" evidence="14">
    <location>
        <begin position="115"/>
        <end position="152"/>
    </location>
</feature>
<dbReference type="PANTHER" id="PTHR43416">
    <property type="entry name" value="DIHYDROLIPOYLLYSINE-RESIDUE SUCCINYLTRANSFERASE COMPONENT OF 2-OXOGLUTARATE DEHYDROGENASE COMPLEX, MITOCHONDRIAL-RELATED"/>
    <property type="match status" value="1"/>
</dbReference>
<dbReference type="SUPFAM" id="SSF51230">
    <property type="entry name" value="Single hybrid motif"/>
    <property type="match status" value="1"/>
</dbReference>
<dbReference type="Pfam" id="PF02817">
    <property type="entry name" value="E3_binding"/>
    <property type="match status" value="1"/>
</dbReference>
<evidence type="ECO:0000313" key="16">
    <source>
        <dbReference type="Proteomes" id="UP000321412"/>
    </source>
</evidence>
<keyword evidence="9 11" id="KW-0012">Acyltransferase</keyword>
<evidence type="ECO:0000256" key="3">
    <source>
        <dbReference type="ARBA" id="ARBA00007317"/>
    </source>
</evidence>
<feature type="compositionally biased region" description="Basic and acidic residues" evidence="12">
    <location>
        <begin position="153"/>
        <end position="169"/>
    </location>
</feature>
<evidence type="ECO:0000256" key="1">
    <source>
        <dbReference type="ARBA" id="ARBA00004052"/>
    </source>
</evidence>
<keyword evidence="7 11" id="KW-0808">Transferase</keyword>
<evidence type="ECO:0000256" key="11">
    <source>
        <dbReference type="RuleBase" id="RU361138"/>
    </source>
</evidence>
<evidence type="ECO:0000259" key="13">
    <source>
        <dbReference type="PROSITE" id="PS50968"/>
    </source>
</evidence>
<dbReference type="InterPro" id="IPR036625">
    <property type="entry name" value="E3-bd_dom_sf"/>
</dbReference>
<gene>
    <name evidence="15" type="primary">odhB</name>
    <name evidence="15" type="ORF">FRC98_17835</name>
</gene>
<dbReference type="EC" id="2.3.1.61" evidence="4 11"/>
<dbReference type="NCBIfam" id="TIGR01347">
    <property type="entry name" value="sucB"/>
    <property type="match status" value="1"/>
</dbReference>
<name>A0A5C6X799_9DELT</name>
<dbReference type="GO" id="GO:0045252">
    <property type="term" value="C:oxoglutarate dehydrogenase complex"/>
    <property type="evidence" value="ECO:0007669"/>
    <property type="project" value="UniProtKB-UniRule"/>
</dbReference>
<dbReference type="PROSITE" id="PS50968">
    <property type="entry name" value="BIOTINYL_LIPOYL"/>
    <property type="match status" value="1"/>
</dbReference>